<dbReference type="InterPro" id="IPR012479">
    <property type="entry name" value="SAP30BP"/>
</dbReference>
<evidence type="ECO:0000256" key="1">
    <source>
        <dbReference type="SAM" id="MobiDB-lite"/>
    </source>
</evidence>
<feature type="region of interest" description="Disordered" evidence="1">
    <location>
        <begin position="256"/>
        <end position="328"/>
    </location>
</feature>
<accession>A0A2T7PK68</accession>
<dbReference type="PANTHER" id="PTHR13464:SF0">
    <property type="entry name" value="SAP30-BINDING PROTEIN"/>
    <property type="match status" value="1"/>
</dbReference>
<dbReference type="GO" id="GO:0005634">
    <property type="term" value="C:nucleus"/>
    <property type="evidence" value="ECO:0007669"/>
    <property type="project" value="TreeGrafter"/>
</dbReference>
<evidence type="ECO:0008006" key="4">
    <source>
        <dbReference type="Google" id="ProtNLM"/>
    </source>
</evidence>
<dbReference type="EMBL" id="PZQS01000003">
    <property type="protein sequence ID" value="PVD33831.1"/>
    <property type="molecule type" value="Genomic_DNA"/>
</dbReference>
<organism evidence="2 3">
    <name type="scientific">Pomacea canaliculata</name>
    <name type="common">Golden apple snail</name>
    <dbReference type="NCBI Taxonomy" id="400727"/>
    <lineage>
        <taxon>Eukaryota</taxon>
        <taxon>Metazoa</taxon>
        <taxon>Spiralia</taxon>
        <taxon>Lophotrochozoa</taxon>
        <taxon>Mollusca</taxon>
        <taxon>Gastropoda</taxon>
        <taxon>Caenogastropoda</taxon>
        <taxon>Architaenioglossa</taxon>
        <taxon>Ampullarioidea</taxon>
        <taxon>Ampullariidae</taxon>
        <taxon>Pomacea</taxon>
    </lineage>
</organism>
<feature type="compositionally biased region" description="Polar residues" evidence="1">
    <location>
        <begin position="27"/>
        <end position="38"/>
    </location>
</feature>
<feature type="compositionally biased region" description="Polar residues" evidence="1">
    <location>
        <begin position="1"/>
        <end position="11"/>
    </location>
</feature>
<sequence>MERNDSSTAMSLLQAGYGEDSDEETSFTEINSVDNSSDAKPPQNRVRRNSAYKDNNDLMRLISQDSYTDQPADFISDEEEHHHDSYQEETEDKKEVLSTIESQASQDAVARLAADPMAVSSQDENSGSSFAEGASGRRKKSSKPSTKILVSYVADDQDEDEEASESNEQSSDEEKQMDQSPASNSPEKINEYYRRTKQGDVDPNKQIQRLTSFRNPSIYEKLIQQFKIDEKGSNFPLDLYNPHMWGKESFYDELDKAQKKDMERREKERKEKTKIEFISGTKKTAAPAPELSGAPDEKKRKSKWDAQPTSAQQQQQQRPGSMGPVGSAGVVNLTATATGTKATVISAVGTLLKKPSIGGIGNNLVTK</sequence>
<dbReference type="Proteomes" id="UP000245119">
    <property type="component" value="Linkage Group LG3"/>
</dbReference>
<evidence type="ECO:0000313" key="2">
    <source>
        <dbReference type="EMBL" id="PVD33831.1"/>
    </source>
</evidence>
<name>A0A2T7PK68_POMCA</name>
<feature type="compositionally biased region" description="Polar residues" evidence="1">
    <location>
        <begin position="119"/>
        <end position="129"/>
    </location>
</feature>
<feature type="compositionally biased region" description="Basic and acidic residues" evidence="1">
    <location>
        <begin position="188"/>
        <end position="203"/>
    </location>
</feature>
<comment type="caution">
    <text evidence="2">The sequence shown here is derived from an EMBL/GenBank/DDBJ whole genome shotgun (WGS) entry which is preliminary data.</text>
</comment>
<dbReference type="STRING" id="400727.A0A2T7PK68"/>
<feature type="compositionally biased region" description="Basic and acidic residues" evidence="1">
    <location>
        <begin position="256"/>
        <end position="275"/>
    </location>
</feature>
<reference evidence="2 3" key="1">
    <citation type="submission" date="2018-04" db="EMBL/GenBank/DDBJ databases">
        <title>The genome of golden apple snail Pomacea canaliculata provides insight into stress tolerance and invasive adaptation.</title>
        <authorList>
            <person name="Liu C."/>
            <person name="Liu B."/>
            <person name="Ren Y."/>
            <person name="Zhang Y."/>
            <person name="Wang H."/>
            <person name="Li S."/>
            <person name="Jiang F."/>
            <person name="Yin L."/>
            <person name="Zhang G."/>
            <person name="Qian W."/>
            <person name="Fan W."/>
        </authorList>
    </citation>
    <scope>NUCLEOTIDE SEQUENCE [LARGE SCALE GENOMIC DNA]</scope>
    <source>
        <strain evidence="2">SZHN2017</strain>
        <tissue evidence="2">Muscle</tissue>
    </source>
</reference>
<feature type="region of interest" description="Disordered" evidence="1">
    <location>
        <begin position="1"/>
        <end position="204"/>
    </location>
</feature>
<dbReference type="GO" id="GO:0006355">
    <property type="term" value="P:regulation of DNA-templated transcription"/>
    <property type="evidence" value="ECO:0007669"/>
    <property type="project" value="InterPro"/>
</dbReference>
<feature type="compositionally biased region" description="Polar residues" evidence="1">
    <location>
        <begin position="178"/>
        <end position="187"/>
    </location>
</feature>
<keyword evidence="3" id="KW-1185">Reference proteome</keyword>
<dbReference type="PANTHER" id="PTHR13464">
    <property type="entry name" value="TRANSCRIPTIONAL REGULATOR PROTEIN HCNGP"/>
    <property type="match status" value="1"/>
</dbReference>
<evidence type="ECO:0000313" key="3">
    <source>
        <dbReference type="Proteomes" id="UP000245119"/>
    </source>
</evidence>
<dbReference type="Pfam" id="PF07818">
    <property type="entry name" value="HCNGP"/>
    <property type="match status" value="1"/>
</dbReference>
<feature type="compositionally biased region" description="Acidic residues" evidence="1">
    <location>
        <begin position="155"/>
        <end position="165"/>
    </location>
</feature>
<proteinExistence type="predicted"/>
<feature type="compositionally biased region" description="Basic and acidic residues" evidence="1">
    <location>
        <begin position="79"/>
        <end position="96"/>
    </location>
</feature>
<dbReference type="OrthoDB" id="1714508at2759"/>
<dbReference type="AlphaFoldDB" id="A0A2T7PK68"/>
<gene>
    <name evidence="2" type="ORF">C0Q70_05092</name>
</gene>
<protein>
    <recommendedName>
        <fullName evidence="4">SAP30-binding protein</fullName>
    </recommendedName>
</protein>